<gene>
    <name evidence="1" type="ORF">M9458_014823</name>
</gene>
<evidence type="ECO:0000313" key="1">
    <source>
        <dbReference type="EMBL" id="KAL0187724.1"/>
    </source>
</evidence>
<protein>
    <submittedName>
        <fullName evidence="1">Uncharacterized protein</fullName>
    </submittedName>
</protein>
<name>A0ABD0QNI8_CIRMR</name>
<sequence length="53" mass="5804">METGPSTPGGPAVVLGLQRLSFAYQGLLEIPYDTILQQHDTLEVLDLSYNLLD</sequence>
<proteinExistence type="predicted"/>
<keyword evidence="2" id="KW-1185">Reference proteome</keyword>
<organism evidence="1 2">
    <name type="scientific">Cirrhinus mrigala</name>
    <name type="common">Mrigala</name>
    <dbReference type="NCBI Taxonomy" id="683832"/>
    <lineage>
        <taxon>Eukaryota</taxon>
        <taxon>Metazoa</taxon>
        <taxon>Chordata</taxon>
        <taxon>Craniata</taxon>
        <taxon>Vertebrata</taxon>
        <taxon>Euteleostomi</taxon>
        <taxon>Actinopterygii</taxon>
        <taxon>Neopterygii</taxon>
        <taxon>Teleostei</taxon>
        <taxon>Ostariophysi</taxon>
        <taxon>Cypriniformes</taxon>
        <taxon>Cyprinidae</taxon>
        <taxon>Labeoninae</taxon>
        <taxon>Labeonini</taxon>
        <taxon>Cirrhinus</taxon>
    </lineage>
</organism>
<dbReference type="Proteomes" id="UP001529510">
    <property type="component" value="Unassembled WGS sequence"/>
</dbReference>
<dbReference type="EMBL" id="JAMKFB020000007">
    <property type="protein sequence ID" value="KAL0187724.1"/>
    <property type="molecule type" value="Genomic_DNA"/>
</dbReference>
<feature type="non-terminal residue" evidence="1">
    <location>
        <position position="53"/>
    </location>
</feature>
<accession>A0ABD0QNI8</accession>
<comment type="caution">
    <text evidence="1">The sequence shown here is derived from an EMBL/GenBank/DDBJ whole genome shotgun (WGS) entry which is preliminary data.</text>
</comment>
<evidence type="ECO:0000313" key="2">
    <source>
        <dbReference type="Proteomes" id="UP001529510"/>
    </source>
</evidence>
<reference evidence="1 2" key="1">
    <citation type="submission" date="2024-05" db="EMBL/GenBank/DDBJ databases">
        <title>Genome sequencing and assembly of Indian major carp, Cirrhinus mrigala (Hamilton, 1822).</title>
        <authorList>
            <person name="Mohindra V."/>
            <person name="Chowdhury L.M."/>
            <person name="Lal K."/>
            <person name="Jena J.K."/>
        </authorList>
    </citation>
    <scope>NUCLEOTIDE SEQUENCE [LARGE SCALE GENOMIC DNA]</scope>
    <source>
        <strain evidence="1">CM1030</strain>
        <tissue evidence="1">Blood</tissue>
    </source>
</reference>
<dbReference type="AlphaFoldDB" id="A0ABD0QNI8"/>